<reference evidence="2" key="1">
    <citation type="journal article" date="2014" name="Genome Announc.">
        <title>Draft Genome Sequences of Three Alkaliphilic Bacillus Strains, Bacillus wakoensis JCM 9140T, Bacillus akibai JCM 9157T, and Bacillus hemicellulosilyticus JCM 9152T.</title>
        <authorList>
            <person name="Yuki M."/>
            <person name="Oshima K."/>
            <person name="Suda W."/>
            <person name="Oshida Y."/>
            <person name="Kitamura K."/>
            <person name="Iida T."/>
            <person name="Hattori M."/>
            <person name="Ohkuma M."/>
        </authorList>
    </citation>
    <scope>NUCLEOTIDE SEQUENCE [LARGE SCALE GENOMIC DNA]</scope>
    <source>
        <strain evidence="2">JCM 9152</strain>
    </source>
</reference>
<dbReference type="Gene3D" id="3.40.50.1820">
    <property type="entry name" value="alpha/beta hydrolase"/>
    <property type="match status" value="1"/>
</dbReference>
<dbReference type="PANTHER" id="PTHR37946:SF1">
    <property type="entry name" value="SLL1969 PROTEIN"/>
    <property type="match status" value="1"/>
</dbReference>
<dbReference type="InterPro" id="IPR055803">
    <property type="entry name" value="DUF7379"/>
</dbReference>
<evidence type="ECO:0000259" key="1">
    <source>
        <dbReference type="Pfam" id="PF24096"/>
    </source>
</evidence>
<dbReference type="PANTHER" id="PTHR37946">
    <property type="entry name" value="SLL1969 PROTEIN"/>
    <property type="match status" value="1"/>
</dbReference>
<protein>
    <recommendedName>
        <fullName evidence="1">DUF7379 domain-containing protein</fullName>
    </recommendedName>
</protein>
<evidence type="ECO:0000313" key="2">
    <source>
        <dbReference type="EMBL" id="GAE31392.1"/>
    </source>
</evidence>
<name>W4QHK9_9BACI</name>
<feature type="domain" description="DUF7379" evidence="1">
    <location>
        <begin position="38"/>
        <end position="116"/>
    </location>
</feature>
<dbReference type="STRING" id="1236971.JCM9152_2859"/>
<gene>
    <name evidence="2" type="ORF">JCM9152_2859</name>
</gene>
<evidence type="ECO:0000313" key="3">
    <source>
        <dbReference type="Proteomes" id="UP000018895"/>
    </source>
</evidence>
<accession>W4QHK9</accession>
<dbReference type="Pfam" id="PF24096">
    <property type="entry name" value="DUF7379"/>
    <property type="match status" value="1"/>
</dbReference>
<comment type="caution">
    <text evidence="2">The sequence shown here is derived from an EMBL/GenBank/DDBJ whole genome shotgun (WGS) entry which is preliminary data.</text>
</comment>
<proteinExistence type="predicted"/>
<organism evidence="2 3">
    <name type="scientific">Halalkalibacter hemicellulosilyticusJCM 9152</name>
    <dbReference type="NCBI Taxonomy" id="1236971"/>
    <lineage>
        <taxon>Bacteria</taxon>
        <taxon>Bacillati</taxon>
        <taxon>Bacillota</taxon>
        <taxon>Bacilli</taxon>
        <taxon>Bacillales</taxon>
        <taxon>Bacillaceae</taxon>
        <taxon>Halalkalibacter</taxon>
    </lineage>
</organism>
<dbReference type="EMBL" id="BAUU01000019">
    <property type="protein sequence ID" value="GAE31392.1"/>
    <property type="molecule type" value="Genomic_DNA"/>
</dbReference>
<sequence>MLIHGFNKQSDDMKPLQHHLEELGYTCLLPELPLTFQDVEDATALLEEVMSKLDTSIGEKVHLIGHSTGGLVIRKLITNRKYMDTIGRCVLIATPNKGNKLAMLASKVKLYTKIYKTVKSLTQEKIDSYQFSHDHKIEIAAIAGNKSRLWLGRLLDKANDGRVEVASVYFPELTDFATLPYGHKEIHHQKETAAMVDRFLREGRLLPR</sequence>
<dbReference type="AlphaFoldDB" id="W4QHK9"/>
<dbReference type="SUPFAM" id="SSF53474">
    <property type="entry name" value="alpha/beta-Hydrolases"/>
    <property type="match status" value="1"/>
</dbReference>
<keyword evidence="3" id="KW-1185">Reference proteome</keyword>
<dbReference type="InterPro" id="IPR029058">
    <property type="entry name" value="AB_hydrolase_fold"/>
</dbReference>
<dbReference type="Proteomes" id="UP000018895">
    <property type="component" value="Unassembled WGS sequence"/>
</dbReference>